<reference evidence="2 3" key="1">
    <citation type="submission" date="2020-07" db="EMBL/GenBank/DDBJ databases">
        <title>Telomere length de novo assembly of all 7 chromosomes of the fungus, Metarhizium brunneum, using a novel assembly pipeline.</title>
        <authorList>
            <person name="Saud z."/>
            <person name="Kortsinoglou A."/>
            <person name="Kouvelis V.N."/>
            <person name="Butt T.M."/>
        </authorList>
    </citation>
    <scope>NUCLEOTIDE SEQUENCE [LARGE SCALE GENOMIC DNA]</scope>
    <source>
        <strain evidence="2 3">4556</strain>
    </source>
</reference>
<dbReference type="Proteomes" id="UP000510686">
    <property type="component" value="Chromosome 2"/>
</dbReference>
<dbReference type="OrthoDB" id="425534at2759"/>
<keyword evidence="3" id="KW-1185">Reference proteome</keyword>
<accession>A0A7D5UV21</accession>
<evidence type="ECO:0000313" key="2">
    <source>
        <dbReference type="EMBL" id="QLI66492.1"/>
    </source>
</evidence>
<dbReference type="GeneID" id="90967615"/>
<evidence type="ECO:0000313" key="3">
    <source>
        <dbReference type="Proteomes" id="UP000510686"/>
    </source>
</evidence>
<gene>
    <name evidence="2" type="ORF">G6M90_00g035980</name>
</gene>
<feature type="region of interest" description="Disordered" evidence="1">
    <location>
        <begin position="1"/>
        <end position="27"/>
    </location>
</feature>
<organism evidence="2 3">
    <name type="scientific">Metarhizium brunneum</name>
    <dbReference type="NCBI Taxonomy" id="500148"/>
    <lineage>
        <taxon>Eukaryota</taxon>
        <taxon>Fungi</taxon>
        <taxon>Dikarya</taxon>
        <taxon>Ascomycota</taxon>
        <taxon>Pezizomycotina</taxon>
        <taxon>Sordariomycetes</taxon>
        <taxon>Hypocreomycetidae</taxon>
        <taxon>Hypocreales</taxon>
        <taxon>Clavicipitaceae</taxon>
        <taxon>Metarhizium</taxon>
    </lineage>
</organism>
<name>A0A7D5UV21_9HYPO</name>
<dbReference type="KEGG" id="mbrn:90967615"/>
<evidence type="ECO:0000256" key="1">
    <source>
        <dbReference type="SAM" id="MobiDB-lite"/>
    </source>
</evidence>
<proteinExistence type="predicted"/>
<protein>
    <submittedName>
        <fullName evidence="2">Uncharacterized protein</fullName>
    </submittedName>
</protein>
<dbReference type="AlphaFoldDB" id="A0A7D5UV21"/>
<dbReference type="EMBL" id="CP058933">
    <property type="protein sequence ID" value="QLI66492.1"/>
    <property type="molecule type" value="Genomic_DNA"/>
</dbReference>
<dbReference type="RefSeq" id="XP_065986164.1">
    <property type="nucleotide sequence ID" value="XM_066130175.1"/>
</dbReference>
<sequence>MGNTVAPISPKSRRHEQHPKCPSANKNTYYDWDFSYGPLLGQTPAAMFPERSKRVTIDGVADVFDW</sequence>